<organism evidence="1 2">
    <name type="scientific">Roridomyces roridus</name>
    <dbReference type="NCBI Taxonomy" id="1738132"/>
    <lineage>
        <taxon>Eukaryota</taxon>
        <taxon>Fungi</taxon>
        <taxon>Dikarya</taxon>
        <taxon>Basidiomycota</taxon>
        <taxon>Agaricomycotina</taxon>
        <taxon>Agaricomycetes</taxon>
        <taxon>Agaricomycetidae</taxon>
        <taxon>Agaricales</taxon>
        <taxon>Marasmiineae</taxon>
        <taxon>Mycenaceae</taxon>
        <taxon>Roridomyces</taxon>
    </lineage>
</organism>
<evidence type="ECO:0000313" key="1">
    <source>
        <dbReference type="EMBL" id="KAJ7650980.1"/>
    </source>
</evidence>
<comment type="caution">
    <text evidence="1">The sequence shown here is derived from an EMBL/GenBank/DDBJ whole genome shotgun (WGS) entry which is preliminary data.</text>
</comment>
<name>A0AAD7CKC1_9AGAR</name>
<dbReference type="SUPFAM" id="SSF81383">
    <property type="entry name" value="F-box domain"/>
    <property type="match status" value="1"/>
</dbReference>
<sequence length="326" mass="38098">MSQFWWIVNLDKRETFQYPQQLSGWLFNIPGYLLFSLGLAAKKHPKFPERDSVLYSIHSRVNPSPNFTRKVPQRCFILANFPAELLDEIFSHLDDLKDIIHTSLSCQDLWEIGRYEIYRRIVDIPTTLSWAGDRVICVGQHCPNSGLPKGLLTPKEQEEYAPYGSLVYYPFRVIDGEKRICHRTLYWLFDMESKISVENWRLFHSLVNWDFELPWVESTAVLRNLTRRRFVRGEAVIEWKTRTVVNRKERVGFNEIVLSRIGCSTDPFVGMGFAANLHRGAWAGDRFDFVECEWLEGLQEGNEGWVDVSEEVLEEIEVIWASQFGP</sequence>
<protein>
    <recommendedName>
        <fullName evidence="3">F-box domain-containing protein</fullName>
    </recommendedName>
</protein>
<evidence type="ECO:0008006" key="3">
    <source>
        <dbReference type="Google" id="ProtNLM"/>
    </source>
</evidence>
<dbReference type="AlphaFoldDB" id="A0AAD7CKC1"/>
<dbReference type="CDD" id="cd09917">
    <property type="entry name" value="F-box_SF"/>
    <property type="match status" value="1"/>
</dbReference>
<keyword evidence="2" id="KW-1185">Reference proteome</keyword>
<dbReference type="Proteomes" id="UP001221142">
    <property type="component" value="Unassembled WGS sequence"/>
</dbReference>
<dbReference type="InterPro" id="IPR036047">
    <property type="entry name" value="F-box-like_dom_sf"/>
</dbReference>
<gene>
    <name evidence="1" type="ORF">FB45DRAFT_29218</name>
</gene>
<accession>A0AAD7CKC1</accession>
<evidence type="ECO:0000313" key="2">
    <source>
        <dbReference type="Proteomes" id="UP001221142"/>
    </source>
</evidence>
<reference evidence="1" key="1">
    <citation type="submission" date="2023-03" db="EMBL/GenBank/DDBJ databases">
        <title>Massive genome expansion in bonnet fungi (Mycena s.s.) driven by repeated elements and novel gene families across ecological guilds.</title>
        <authorList>
            <consortium name="Lawrence Berkeley National Laboratory"/>
            <person name="Harder C.B."/>
            <person name="Miyauchi S."/>
            <person name="Viragh M."/>
            <person name="Kuo A."/>
            <person name="Thoen E."/>
            <person name="Andreopoulos B."/>
            <person name="Lu D."/>
            <person name="Skrede I."/>
            <person name="Drula E."/>
            <person name="Henrissat B."/>
            <person name="Morin E."/>
            <person name="Kohler A."/>
            <person name="Barry K."/>
            <person name="LaButti K."/>
            <person name="Morin E."/>
            <person name="Salamov A."/>
            <person name="Lipzen A."/>
            <person name="Mereny Z."/>
            <person name="Hegedus B."/>
            <person name="Baldrian P."/>
            <person name="Stursova M."/>
            <person name="Weitz H."/>
            <person name="Taylor A."/>
            <person name="Grigoriev I.V."/>
            <person name="Nagy L.G."/>
            <person name="Martin F."/>
            <person name="Kauserud H."/>
        </authorList>
    </citation>
    <scope>NUCLEOTIDE SEQUENCE</scope>
    <source>
        <strain evidence="1">9284</strain>
    </source>
</reference>
<dbReference type="EMBL" id="JARKIF010000001">
    <property type="protein sequence ID" value="KAJ7650980.1"/>
    <property type="molecule type" value="Genomic_DNA"/>
</dbReference>
<proteinExistence type="predicted"/>